<keyword evidence="3" id="KW-0804">Transcription</keyword>
<evidence type="ECO:0000256" key="3">
    <source>
        <dbReference type="ARBA" id="ARBA00023163"/>
    </source>
</evidence>
<dbReference type="InterPro" id="IPR018060">
    <property type="entry name" value="HTH_AraC"/>
</dbReference>
<dbReference type="OrthoDB" id="6079354at2"/>
<dbReference type="GO" id="GO:0000976">
    <property type="term" value="F:transcription cis-regulatory region binding"/>
    <property type="evidence" value="ECO:0007669"/>
    <property type="project" value="TreeGrafter"/>
</dbReference>
<dbReference type="PANTHER" id="PTHR47894">
    <property type="entry name" value="HTH-TYPE TRANSCRIPTIONAL REGULATOR GADX"/>
    <property type="match status" value="1"/>
</dbReference>
<organism evidence="5 6">
    <name type="scientific">Marinobacter mobilis</name>
    <dbReference type="NCBI Taxonomy" id="488533"/>
    <lineage>
        <taxon>Bacteria</taxon>
        <taxon>Pseudomonadati</taxon>
        <taxon>Pseudomonadota</taxon>
        <taxon>Gammaproteobacteria</taxon>
        <taxon>Pseudomonadales</taxon>
        <taxon>Marinobacteraceae</taxon>
        <taxon>Marinobacter</taxon>
    </lineage>
</organism>
<keyword evidence="1" id="KW-0805">Transcription regulation</keyword>
<dbReference type="PANTHER" id="PTHR47894:SF1">
    <property type="entry name" value="HTH-TYPE TRANSCRIPTIONAL REGULATOR VQSM"/>
    <property type="match status" value="1"/>
</dbReference>
<dbReference type="RefSeq" id="WP_091815781.1">
    <property type="nucleotide sequence ID" value="NZ_FNNE01000009.1"/>
</dbReference>
<dbReference type="EMBL" id="FNNE01000009">
    <property type="protein sequence ID" value="SDX40514.1"/>
    <property type="molecule type" value="Genomic_DNA"/>
</dbReference>
<dbReference type="Pfam" id="PF12833">
    <property type="entry name" value="HTH_18"/>
    <property type="match status" value="1"/>
</dbReference>
<evidence type="ECO:0000256" key="1">
    <source>
        <dbReference type="ARBA" id="ARBA00023015"/>
    </source>
</evidence>
<dbReference type="Proteomes" id="UP000199675">
    <property type="component" value="Unassembled WGS sequence"/>
</dbReference>
<dbReference type="InterPro" id="IPR032687">
    <property type="entry name" value="AraC-type_N"/>
</dbReference>
<protein>
    <submittedName>
        <fullName evidence="5">AraC-type DNA-binding protein</fullName>
    </submittedName>
</protein>
<evidence type="ECO:0000259" key="4">
    <source>
        <dbReference type="PROSITE" id="PS01124"/>
    </source>
</evidence>
<dbReference type="SUPFAM" id="SSF46689">
    <property type="entry name" value="Homeodomain-like"/>
    <property type="match status" value="1"/>
</dbReference>
<evidence type="ECO:0000313" key="5">
    <source>
        <dbReference type="EMBL" id="SDX40514.1"/>
    </source>
</evidence>
<gene>
    <name evidence="5" type="ORF">SAMN04487960_1097</name>
</gene>
<dbReference type="InterPro" id="IPR009057">
    <property type="entry name" value="Homeodomain-like_sf"/>
</dbReference>
<proteinExistence type="predicted"/>
<evidence type="ECO:0000313" key="6">
    <source>
        <dbReference type="Proteomes" id="UP000199675"/>
    </source>
</evidence>
<sequence>MDTSGISSCYYNHYLRYAEEEGIELDEKLLAPGFEAGESQVPFSQLLRLIDLLRHRRSGALGLEVGASIAVSSHGSLGAAISHSRDLDQCLSLVAEYHRTRTQIVDIRFEKDDELARIRLTPKTSWGDSEVSIYDSFYMVMFNILRFAIGKKAEQCVLEYPYPAPEWHDVYLEHIPARHVFDQPVAQLTFPASFLEIPCIGSDPAYVRVATEQLQSQMSRLHQDQSMSFKIRDLVKSTKNFKLSLEEAANTLAISKSTLIRKLHQEGETFKSLVEEMKKDYATYMLKKTPYKIDVVSMQLGYDEVANFNRAFKRWFNCTPGRFRKGQPSL</sequence>
<dbReference type="Gene3D" id="1.10.10.60">
    <property type="entry name" value="Homeodomain-like"/>
    <property type="match status" value="1"/>
</dbReference>
<keyword evidence="6" id="KW-1185">Reference proteome</keyword>
<feature type="domain" description="HTH araC/xylS-type" evidence="4">
    <location>
        <begin position="224"/>
        <end position="326"/>
    </location>
</feature>
<dbReference type="SMART" id="SM00342">
    <property type="entry name" value="HTH_ARAC"/>
    <property type="match status" value="1"/>
</dbReference>
<name>A0A1H3BGL2_9GAMM</name>
<dbReference type="AlphaFoldDB" id="A0A1H3BGL2"/>
<accession>A0A1H3BGL2</accession>
<evidence type="ECO:0000256" key="2">
    <source>
        <dbReference type="ARBA" id="ARBA00023125"/>
    </source>
</evidence>
<keyword evidence="2 5" id="KW-0238">DNA-binding</keyword>
<reference evidence="5 6" key="1">
    <citation type="submission" date="2016-10" db="EMBL/GenBank/DDBJ databases">
        <authorList>
            <person name="de Groot N.N."/>
        </authorList>
    </citation>
    <scope>NUCLEOTIDE SEQUENCE [LARGE SCALE GENOMIC DNA]</scope>
    <source>
        <strain evidence="5 6">CGMCC 1.7059</strain>
    </source>
</reference>
<dbReference type="STRING" id="488533.SAMN04487960_1097"/>
<dbReference type="PROSITE" id="PS01124">
    <property type="entry name" value="HTH_ARAC_FAMILY_2"/>
    <property type="match status" value="1"/>
</dbReference>
<dbReference type="GO" id="GO:0003700">
    <property type="term" value="F:DNA-binding transcription factor activity"/>
    <property type="evidence" value="ECO:0007669"/>
    <property type="project" value="InterPro"/>
</dbReference>
<dbReference type="GO" id="GO:0005829">
    <property type="term" value="C:cytosol"/>
    <property type="evidence" value="ECO:0007669"/>
    <property type="project" value="TreeGrafter"/>
</dbReference>
<dbReference type="Pfam" id="PF12625">
    <property type="entry name" value="Arabinose_bd"/>
    <property type="match status" value="1"/>
</dbReference>